<organism evidence="2 3">
    <name type="scientific">Caenorhabditis elegans</name>
    <dbReference type="NCBI Taxonomy" id="6239"/>
    <lineage>
        <taxon>Eukaryota</taxon>
        <taxon>Metazoa</taxon>
        <taxon>Ecdysozoa</taxon>
        <taxon>Nematoda</taxon>
        <taxon>Chromadorea</taxon>
        <taxon>Rhabditida</taxon>
        <taxon>Rhabditina</taxon>
        <taxon>Rhabditomorpha</taxon>
        <taxon>Rhabditoidea</taxon>
        <taxon>Rhabditidae</taxon>
        <taxon>Peloderinae</taxon>
        <taxon>Caenorhabditis</taxon>
    </lineage>
</organism>
<dbReference type="InterPro" id="IPR055578">
    <property type="entry name" value="DUF7154"/>
</dbReference>
<sequence length="337" mass="37850">MKLKFKFKIISEIFQENFRFIFFKLYISETLECLPADPKTILFAYSNDLEASVVSQSARALFVGLGFSVKKFANVRFDTSQSAEIYYSDNFKQFNTSVNANLPDPSLGFKSSSIGSDSLKIVENFYDISPFSLCGSIVVILSKRNPNENDITNLVTKVRSHHGMVHVISSNTPSGGSQPLTLYDLSSKTNGLTDFRNDDQFYNSQIRSVGLFWPVVLYAVNTVVSGNGSTVLPPLLQPCQLPNGANFAVTVQNHGPIDTFQSFHLSWYNASSTSNGGFHGYNSYFEKNSTIRTGGYTLDAAIYNMTLDYSYSDNTLIKMQIRQYNWIQINYWPPYAD</sequence>
<evidence type="ECO:0000313" key="2">
    <source>
        <dbReference type="EMBL" id="CCD71571.1"/>
    </source>
</evidence>
<dbReference type="FunCoup" id="O44525">
    <property type="interactions" value="347"/>
</dbReference>
<dbReference type="OrthoDB" id="5875487at2759"/>
<dbReference type="Bgee" id="WBGene00019931">
    <property type="expression patterns" value="Expressed in adult organism and 2 other cell types or tissues"/>
</dbReference>
<dbReference type="PANTHER" id="PTHR23062:SF3">
    <property type="entry name" value="ANF_RECEPTOR DOMAIN-CONTAINING PROTEIN-RELATED"/>
    <property type="match status" value="1"/>
</dbReference>
<feature type="domain" description="DUF7154" evidence="1">
    <location>
        <begin position="221"/>
        <end position="325"/>
    </location>
</feature>
<dbReference type="EMBL" id="BX284604">
    <property type="protein sequence ID" value="CCD71571.1"/>
    <property type="molecule type" value="Genomic_DNA"/>
</dbReference>
<keyword evidence="3" id="KW-1185">Reference proteome</keyword>
<reference evidence="2 3" key="1">
    <citation type="journal article" date="1998" name="Science">
        <title>Genome sequence of the nematode C. elegans: a platform for investigating biology.</title>
        <authorList>
            <consortium name="The C. elegans sequencing consortium"/>
            <person name="Sulson J.E."/>
            <person name="Waterston R."/>
        </authorList>
    </citation>
    <scope>NUCLEOTIDE SEQUENCE [LARGE SCALE GENOMIC DNA]</scope>
    <source>
        <strain evidence="2 3">Bristol N2</strain>
    </source>
</reference>
<gene>
    <name evidence="2" type="ORF">CELE_R07C12.1</name>
    <name evidence="2 4" type="ORF">R07C12.1</name>
</gene>
<dbReference type="HOGENOM" id="CLU_041479_2_0_1"/>
<dbReference type="CTD" id="177179"/>
<dbReference type="PIR" id="T15071">
    <property type="entry name" value="T15071"/>
</dbReference>
<dbReference type="UCSC" id="R07C12.1">
    <property type="organism name" value="c. elegans"/>
</dbReference>
<dbReference type="Pfam" id="PF23673">
    <property type="entry name" value="DUF7154"/>
    <property type="match status" value="1"/>
</dbReference>
<dbReference type="OMA" id="CNWISIT"/>
<dbReference type="KEGG" id="cel:CELE_R07C12.1"/>
<evidence type="ECO:0000313" key="3">
    <source>
        <dbReference type="Proteomes" id="UP000001940"/>
    </source>
</evidence>
<dbReference type="InParanoid" id="O44525"/>
<protein>
    <submittedName>
        <fullName evidence="2">DUF7154 domain-containing protein</fullName>
    </submittedName>
</protein>
<name>O44525_CAEEL</name>
<dbReference type="RefSeq" id="NP_500497.1">
    <property type="nucleotide sequence ID" value="NM_068096.1"/>
</dbReference>
<dbReference type="PhylomeDB" id="O44525"/>
<evidence type="ECO:0000259" key="1">
    <source>
        <dbReference type="Pfam" id="PF23673"/>
    </source>
</evidence>
<dbReference type="GeneID" id="177179"/>
<dbReference type="eggNOG" id="KOG4297">
    <property type="taxonomic scope" value="Eukaryota"/>
</dbReference>
<dbReference type="WormBase" id="R07C12.1">
    <property type="protein sequence ID" value="CE17204"/>
    <property type="gene ID" value="WBGene00019931"/>
</dbReference>
<dbReference type="AlphaFoldDB" id="O44525"/>
<proteinExistence type="predicted"/>
<accession>O44525</accession>
<dbReference type="Proteomes" id="UP000001940">
    <property type="component" value="Chromosome IV"/>
</dbReference>
<dbReference type="PANTHER" id="PTHR23062">
    <property type="entry name" value="HYPOTHETICAL PROTEIN C.ELEGANS"/>
    <property type="match status" value="1"/>
</dbReference>
<dbReference type="AGR" id="WB:WBGene00019931"/>
<evidence type="ECO:0000313" key="4">
    <source>
        <dbReference type="WormBase" id="R07C12.1"/>
    </source>
</evidence>
<dbReference type="PaxDb" id="6239-R07C12.1"/>